<keyword evidence="1" id="KW-1185">Reference proteome</keyword>
<dbReference type="AlphaFoldDB" id="A0A6P8BMZ7"/>
<reference evidence="2" key="2">
    <citation type="submission" date="2019-10" db="EMBL/GenBank/DDBJ databases">
        <authorList>
            <consortium name="NCBI Genome Project"/>
        </authorList>
    </citation>
    <scope>NUCLEOTIDE SEQUENCE</scope>
    <source>
        <strain evidence="2">NI907</strain>
    </source>
</reference>
<protein>
    <submittedName>
        <fullName evidence="2">Uncharacterized protein</fullName>
    </submittedName>
</protein>
<reference evidence="2" key="1">
    <citation type="journal article" date="2019" name="Mol. Biol. Evol.">
        <title>Blast fungal genomes show frequent chromosomal changes, gene gains and losses, and effector gene turnover.</title>
        <authorList>
            <person name="Gomez Luciano L.B."/>
            <person name="Jason Tsai I."/>
            <person name="Chuma I."/>
            <person name="Tosa Y."/>
            <person name="Chen Y.H."/>
            <person name="Li J.Y."/>
            <person name="Li M.Y."/>
            <person name="Jade Lu M.Y."/>
            <person name="Nakayashiki H."/>
            <person name="Li W.H."/>
        </authorList>
    </citation>
    <scope>NUCLEOTIDE SEQUENCE</scope>
    <source>
        <strain evidence="2">NI907</strain>
    </source>
</reference>
<dbReference type="RefSeq" id="XP_030988239.1">
    <property type="nucleotide sequence ID" value="XM_031121920.1"/>
</dbReference>
<proteinExistence type="predicted"/>
<dbReference type="KEGG" id="pgri:PgNI_01848"/>
<evidence type="ECO:0000313" key="2">
    <source>
        <dbReference type="RefSeq" id="XP_030988239.1"/>
    </source>
</evidence>
<sequence>MRTRHFGFAAIPPAPGAKSRPAVVLSDAVATLPFHCQLSTTFLGIISKAAEFITNKHSFSWRCRLSAAVIWTRRNKRWNVRG</sequence>
<organism evidence="1 2">
    <name type="scientific">Pyricularia grisea</name>
    <name type="common">Crabgrass-specific blast fungus</name>
    <name type="synonym">Magnaporthe grisea</name>
    <dbReference type="NCBI Taxonomy" id="148305"/>
    <lineage>
        <taxon>Eukaryota</taxon>
        <taxon>Fungi</taxon>
        <taxon>Dikarya</taxon>
        <taxon>Ascomycota</taxon>
        <taxon>Pezizomycotina</taxon>
        <taxon>Sordariomycetes</taxon>
        <taxon>Sordariomycetidae</taxon>
        <taxon>Magnaporthales</taxon>
        <taxon>Pyriculariaceae</taxon>
        <taxon>Pyricularia</taxon>
    </lineage>
</organism>
<gene>
    <name evidence="2" type="ORF">PgNI_01848</name>
</gene>
<dbReference type="GeneID" id="41956832"/>
<accession>A0A6P8BMZ7</accession>
<name>A0A6P8BMZ7_PYRGI</name>
<reference evidence="2" key="3">
    <citation type="submission" date="2025-08" db="UniProtKB">
        <authorList>
            <consortium name="RefSeq"/>
        </authorList>
    </citation>
    <scope>IDENTIFICATION</scope>
    <source>
        <strain evidence="2">NI907</strain>
    </source>
</reference>
<evidence type="ECO:0000313" key="1">
    <source>
        <dbReference type="Proteomes" id="UP000515153"/>
    </source>
</evidence>
<dbReference type="Proteomes" id="UP000515153">
    <property type="component" value="Unplaced"/>
</dbReference>